<dbReference type="EMBL" id="VTOX01000001">
    <property type="protein sequence ID" value="NKE64526.1"/>
    <property type="molecule type" value="Genomic_DNA"/>
</dbReference>
<comment type="caution">
    <text evidence="1">The sequence shown here is derived from an EMBL/GenBank/DDBJ whole genome shotgun (WGS) entry which is preliminary data.</text>
</comment>
<keyword evidence="2" id="KW-1185">Reference proteome</keyword>
<dbReference type="RefSeq" id="WP_168105608.1">
    <property type="nucleotide sequence ID" value="NZ_VTOX01000001.1"/>
</dbReference>
<gene>
    <name evidence="1" type="ORF">RAMLITH_01725</name>
</gene>
<dbReference type="AlphaFoldDB" id="A0A7X6I4Q3"/>
<protein>
    <submittedName>
        <fullName evidence="1">Uncharacterized protein</fullName>
    </submittedName>
</protein>
<accession>A0A7X6I4Q3</accession>
<evidence type="ECO:0000313" key="2">
    <source>
        <dbReference type="Proteomes" id="UP000521868"/>
    </source>
</evidence>
<name>A0A7X6I4Q3_9BURK</name>
<organism evidence="1 2">
    <name type="scientific">Ramlibacter lithotrophicus</name>
    <dbReference type="NCBI Taxonomy" id="2606681"/>
    <lineage>
        <taxon>Bacteria</taxon>
        <taxon>Pseudomonadati</taxon>
        <taxon>Pseudomonadota</taxon>
        <taxon>Betaproteobacteria</taxon>
        <taxon>Burkholderiales</taxon>
        <taxon>Comamonadaceae</taxon>
        <taxon>Ramlibacter</taxon>
    </lineage>
</organism>
<dbReference type="Proteomes" id="UP000521868">
    <property type="component" value="Unassembled WGS sequence"/>
</dbReference>
<evidence type="ECO:0000313" key="1">
    <source>
        <dbReference type="EMBL" id="NKE64526.1"/>
    </source>
</evidence>
<sequence>MDEMAQFFLLFEEWEVADHAAARAECCLGRTLDAFCDGRGPAPSVVSVQEARRLRLAAVDRLRALRALAERARRNARVL</sequence>
<reference evidence="1 2" key="1">
    <citation type="journal article" date="2020" name="Nature">
        <title>Bacterial chemolithoautotrophy via manganese oxidation.</title>
        <authorList>
            <person name="Yu H."/>
            <person name="Leadbetter J.R."/>
        </authorList>
    </citation>
    <scope>NUCLEOTIDE SEQUENCE [LARGE SCALE GENOMIC DNA]</scope>
    <source>
        <strain evidence="1 2">RBP-1</strain>
    </source>
</reference>
<proteinExistence type="predicted"/>